<proteinExistence type="inferred from homology"/>
<keyword evidence="6" id="KW-1185">Reference proteome</keyword>
<dbReference type="RefSeq" id="WP_194562517.1">
    <property type="nucleotide sequence ID" value="NZ_JADKPV010000002.1"/>
</dbReference>
<accession>A0A8J7G8B4</accession>
<gene>
    <name evidence="5" type="ORF">IRY55_06615</name>
</gene>
<dbReference type="Gene3D" id="1.10.10.1320">
    <property type="entry name" value="Anti-sigma factor, zinc-finger domain"/>
    <property type="match status" value="1"/>
</dbReference>
<feature type="domain" description="Putative zinc-finger" evidence="4">
    <location>
        <begin position="6"/>
        <end position="39"/>
    </location>
</feature>
<evidence type="ECO:0000313" key="5">
    <source>
        <dbReference type="EMBL" id="MBF4501033.1"/>
    </source>
</evidence>
<dbReference type="Pfam" id="PF13490">
    <property type="entry name" value="zf-HC2"/>
    <property type="match status" value="1"/>
</dbReference>
<keyword evidence="3" id="KW-1133">Transmembrane helix</keyword>
<reference evidence="5" key="1">
    <citation type="submission" date="2020-11" db="EMBL/GenBank/DDBJ databases">
        <title>Multidrug resistant novel bacterium Savagea serpentis sp. nov., isolated from the scats of a vine snake (Ahaetulla nasuta).</title>
        <authorList>
            <person name="Venkata Ramana V."/>
            <person name="Vikas Patil S."/>
            <person name="Yogita Lugani V."/>
        </authorList>
    </citation>
    <scope>NUCLEOTIDE SEQUENCE</scope>
    <source>
        <strain evidence="5">SN6</strain>
    </source>
</reference>
<name>A0A8J7G8B4_9BACL</name>
<comment type="similarity">
    <text evidence="1">Belongs to the zinc-associated anti-sigma factor (ZAS) superfamily. Anti-sigma-W factor family.</text>
</comment>
<keyword evidence="3" id="KW-0812">Transmembrane</keyword>
<dbReference type="InterPro" id="IPR041916">
    <property type="entry name" value="Anti_sigma_zinc_sf"/>
</dbReference>
<protein>
    <recommendedName>
        <fullName evidence="2">Anti-sigma-W factor RsiW</fullName>
    </recommendedName>
</protein>
<dbReference type="EMBL" id="JADKPV010000002">
    <property type="protein sequence ID" value="MBF4501033.1"/>
    <property type="molecule type" value="Genomic_DNA"/>
</dbReference>
<dbReference type="InterPro" id="IPR027383">
    <property type="entry name" value="Znf_put"/>
</dbReference>
<evidence type="ECO:0000259" key="4">
    <source>
        <dbReference type="Pfam" id="PF13490"/>
    </source>
</evidence>
<organism evidence="5 6">
    <name type="scientific">Savagea serpentis</name>
    <dbReference type="NCBI Taxonomy" id="2785297"/>
    <lineage>
        <taxon>Bacteria</taxon>
        <taxon>Bacillati</taxon>
        <taxon>Bacillota</taxon>
        <taxon>Bacilli</taxon>
        <taxon>Bacillales</taxon>
        <taxon>Caryophanaceae</taxon>
        <taxon>Savagea</taxon>
    </lineage>
</organism>
<evidence type="ECO:0000256" key="1">
    <source>
        <dbReference type="ARBA" id="ARBA00024353"/>
    </source>
</evidence>
<evidence type="ECO:0000256" key="3">
    <source>
        <dbReference type="SAM" id="Phobius"/>
    </source>
</evidence>
<dbReference type="AlphaFoldDB" id="A0A8J7G8B4"/>
<feature type="transmembrane region" description="Helical" evidence="3">
    <location>
        <begin position="88"/>
        <end position="109"/>
    </location>
</feature>
<keyword evidence="3" id="KW-0472">Membrane</keyword>
<dbReference type="Proteomes" id="UP000622653">
    <property type="component" value="Unassembled WGS sequence"/>
</dbReference>
<evidence type="ECO:0000256" key="2">
    <source>
        <dbReference type="ARBA" id="ARBA00024438"/>
    </source>
</evidence>
<evidence type="ECO:0000313" key="6">
    <source>
        <dbReference type="Proteomes" id="UP000622653"/>
    </source>
</evidence>
<sequence length="205" mass="23224">MKRCPEHIVEQMHNYLDGDISIEEEANLREHLSSCEECREHMNELKETVFLFSQLEPVAPSMNFTANVMAQLPKQKRKWNVGRILRKYPMLTAAAMFLVLMSVTLFSSYGNDQQLSYTKQPNLVVDGNTVIVPAGTVIDGNLVVKNGDLRIEGEVQGDVTVIKGTKYMASTAVITGEVEEIDRAFDWLWYKIKTSVQNIFTSSEE</sequence>
<comment type="caution">
    <text evidence="5">The sequence shown here is derived from an EMBL/GenBank/DDBJ whole genome shotgun (WGS) entry which is preliminary data.</text>
</comment>